<evidence type="ECO:0000313" key="1">
    <source>
        <dbReference type="EMBL" id="MBY8879759.1"/>
    </source>
</evidence>
<evidence type="ECO:0000313" key="2">
    <source>
        <dbReference type="Proteomes" id="UP000778578"/>
    </source>
</evidence>
<dbReference type="RefSeq" id="WP_222964099.1">
    <property type="nucleotide sequence ID" value="NZ_JAINZZ010000023.1"/>
</dbReference>
<gene>
    <name evidence="1" type="ORF">K7862_19250</name>
</gene>
<sequence length="226" mass="25082">MAWDIDRWDIEVRPWGWLRLREQTGDGPSVYLHYQLTGSPGKERLDLQSAVMQAGESEALSGRIWRRIPLSQIEEALTQLLVQLPFSAPTEAIARRAGEARRSFLEGSDLMEIEAPTLDVLDAYFESTEDVATVFFNPVDGSTLHTMEGDGLPAGRIPAIKPPAGRITPEFLEDLAEAYRYFTGANKSPAPAIAEVADVPVRTVHRWIYEARKRGVLPPARTGRAG</sequence>
<organism evidence="1 2">
    <name type="scientific">Actinacidiphila acidipaludis</name>
    <dbReference type="NCBI Taxonomy" id="2873382"/>
    <lineage>
        <taxon>Bacteria</taxon>
        <taxon>Bacillati</taxon>
        <taxon>Actinomycetota</taxon>
        <taxon>Actinomycetes</taxon>
        <taxon>Kitasatosporales</taxon>
        <taxon>Streptomycetaceae</taxon>
        <taxon>Actinacidiphila</taxon>
    </lineage>
</organism>
<reference evidence="1 2" key="1">
    <citation type="submission" date="2021-08" db="EMBL/GenBank/DDBJ databases">
        <title>WGS of actinomycetes from Thailand.</title>
        <authorList>
            <person name="Thawai C."/>
        </authorList>
    </citation>
    <scope>NUCLEOTIDE SEQUENCE [LARGE SCALE GENOMIC DNA]</scope>
    <source>
        <strain evidence="1 2">PLK6-54</strain>
    </source>
</reference>
<name>A0ABS7Q9B8_9ACTN</name>
<proteinExistence type="predicted"/>
<protein>
    <submittedName>
        <fullName evidence="1">Uncharacterized protein</fullName>
    </submittedName>
</protein>
<comment type="caution">
    <text evidence="1">The sequence shown here is derived from an EMBL/GenBank/DDBJ whole genome shotgun (WGS) entry which is preliminary data.</text>
</comment>
<dbReference type="Proteomes" id="UP000778578">
    <property type="component" value="Unassembled WGS sequence"/>
</dbReference>
<keyword evidence="2" id="KW-1185">Reference proteome</keyword>
<accession>A0ABS7Q9B8</accession>
<dbReference type="EMBL" id="JAINZZ010000023">
    <property type="protein sequence ID" value="MBY8879759.1"/>
    <property type="molecule type" value="Genomic_DNA"/>
</dbReference>